<dbReference type="Gene3D" id="3.40.50.280">
    <property type="entry name" value="Cobalamin-binding domain"/>
    <property type="match status" value="1"/>
</dbReference>
<reference evidence="1 2" key="1">
    <citation type="submission" date="2023-07" db="EMBL/GenBank/DDBJ databases">
        <title>Sequencing the genomes of 1000 actinobacteria strains.</title>
        <authorList>
            <person name="Klenk H.-P."/>
        </authorList>
    </citation>
    <scope>NUCLEOTIDE SEQUENCE [LARGE SCALE GENOMIC DNA]</scope>
    <source>
        <strain evidence="1 2">DSM 44709</strain>
    </source>
</reference>
<keyword evidence="2" id="KW-1185">Reference proteome</keyword>
<evidence type="ECO:0008006" key="3">
    <source>
        <dbReference type="Google" id="ProtNLM"/>
    </source>
</evidence>
<comment type="caution">
    <text evidence="1">The sequence shown here is derived from an EMBL/GenBank/DDBJ whole genome shotgun (WGS) entry which is preliminary data.</text>
</comment>
<dbReference type="EMBL" id="JAUSUZ010000001">
    <property type="protein sequence ID" value="MDQ0369488.1"/>
    <property type="molecule type" value="Genomic_DNA"/>
</dbReference>
<proteinExistence type="predicted"/>
<gene>
    <name evidence="1" type="ORF">J2S42_006157</name>
</gene>
<organism evidence="1 2">
    <name type="scientific">Catenuloplanes indicus</name>
    <dbReference type="NCBI Taxonomy" id="137267"/>
    <lineage>
        <taxon>Bacteria</taxon>
        <taxon>Bacillati</taxon>
        <taxon>Actinomycetota</taxon>
        <taxon>Actinomycetes</taxon>
        <taxon>Micromonosporales</taxon>
        <taxon>Micromonosporaceae</taxon>
        <taxon>Catenuloplanes</taxon>
    </lineage>
</organism>
<evidence type="ECO:0000313" key="1">
    <source>
        <dbReference type="EMBL" id="MDQ0369488.1"/>
    </source>
</evidence>
<accession>A0AAE3W456</accession>
<dbReference type="AlphaFoldDB" id="A0AAE3W456"/>
<name>A0AAE3W456_9ACTN</name>
<dbReference type="RefSeq" id="WP_307244754.1">
    <property type="nucleotide sequence ID" value="NZ_JAUSUZ010000001.1"/>
</dbReference>
<protein>
    <recommendedName>
        <fullName evidence="3">B12-binding domain-containing protein</fullName>
    </recommendedName>
</protein>
<dbReference type="Proteomes" id="UP001240236">
    <property type="component" value="Unassembled WGS sequence"/>
</dbReference>
<sequence length="177" mass="17812">MRRLLAAAGRVDDRAVARLVGDALETDGTLDTWTHLCAPALAATAGPANAPALALAAGVRAALDERLRRLARRDLAPTVMLAAPPGEPGDLPLTALAAVLLEHGVESWRLGAEVPWAAISDAAARAIPARLVVWSGGDPAAELAELAAAHPAVMIVPAGPDAPLAGTAAACLATAAR</sequence>
<evidence type="ECO:0000313" key="2">
    <source>
        <dbReference type="Proteomes" id="UP001240236"/>
    </source>
</evidence>